<comment type="miscellaneous">
    <text evidence="3">Although this enzyme belongs to the family of MTA phosphorylases based on sequence homology, it lacks several conserved amino acids in the substrate binding pocket that confer specificity towards MTA.</text>
</comment>
<dbReference type="NCBIfam" id="NF006599">
    <property type="entry name" value="PRK09136.1"/>
    <property type="match status" value="1"/>
</dbReference>
<feature type="domain" description="Nucleoside phosphorylase" evidence="4">
    <location>
        <begin position="6"/>
        <end position="243"/>
    </location>
</feature>
<comment type="caution">
    <text evidence="3">Lacks conserved residue(s) required for the propagation of feature annotation.</text>
</comment>
<feature type="binding site" evidence="3">
    <location>
        <position position="185"/>
    </location>
    <ligand>
        <name>phosphate</name>
        <dbReference type="ChEBI" id="CHEBI:43474"/>
    </ligand>
</feature>
<dbReference type="RefSeq" id="WP_204916433.1">
    <property type="nucleotide sequence ID" value="NZ_BAAAQP010000011.1"/>
</dbReference>
<dbReference type="Proteomes" id="UP000704762">
    <property type="component" value="Unassembled WGS sequence"/>
</dbReference>
<gene>
    <name evidence="5" type="ORF">JOE57_000722</name>
</gene>
<comment type="subunit">
    <text evidence="3">Homohexamer. Dimer of a homotrimer.</text>
</comment>
<dbReference type="SUPFAM" id="SSF53167">
    <property type="entry name" value="Purine and uridine phosphorylases"/>
    <property type="match status" value="1"/>
</dbReference>
<evidence type="ECO:0000256" key="2">
    <source>
        <dbReference type="ARBA" id="ARBA00022679"/>
    </source>
</evidence>
<feature type="binding site" evidence="3">
    <location>
        <position position="184"/>
    </location>
    <ligand>
        <name>substrate</name>
    </ligand>
</feature>
<dbReference type="InterPro" id="IPR035994">
    <property type="entry name" value="Nucleoside_phosphorylase_sf"/>
</dbReference>
<feature type="binding site" evidence="3">
    <location>
        <begin position="53"/>
        <end position="54"/>
    </location>
    <ligand>
        <name>phosphate</name>
        <dbReference type="ChEBI" id="CHEBI:43474"/>
    </ligand>
</feature>
<dbReference type="CDD" id="cd09010">
    <property type="entry name" value="MTAP_SsMTAPII_like_MTIP"/>
    <property type="match status" value="1"/>
</dbReference>
<dbReference type="PANTHER" id="PTHR42679">
    <property type="entry name" value="S-METHYL-5'-THIOADENOSINE PHOSPHORYLASE"/>
    <property type="match status" value="1"/>
</dbReference>
<proteinExistence type="inferred from homology"/>
<evidence type="ECO:0000313" key="6">
    <source>
        <dbReference type="Proteomes" id="UP000704762"/>
    </source>
</evidence>
<feature type="binding site" evidence="3">
    <location>
        <position position="13"/>
    </location>
    <ligand>
        <name>phosphate</name>
        <dbReference type="ChEBI" id="CHEBI:43474"/>
    </ligand>
</feature>
<keyword evidence="2 3" id="KW-0808">Transferase</keyword>
<keyword evidence="3" id="KW-0660">Purine salvage</keyword>
<organism evidence="5 6">
    <name type="scientific">Microlunatus panaciterrae</name>
    <dbReference type="NCBI Taxonomy" id="400768"/>
    <lineage>
        <taxon>Bacteria</taxon>
        <taxon>Bacillati</taxon>
        <taxon>Actinomycetota</taxon>
        <taxon>Actinomycetes</taxon>
        <taxon>Propionibacteriales</taxon>
        <taxon>Propionibacteriaceae</taxon>
        <taxon>Microlunatus</taxon>
    </lineage>
</organism>
<dbReference type="Gene3D" id="3.40.50.1580">
    <property type="entry name" value="Nucleoside phosphorylase domain"/>
    <property type="match status" value="1"/>
</dbReference>
<comment type="caution">
    <text evidence="5">The sequence shown here is derived from an EMBL/GenBank/DDBJ whole genome shotgun (WGS) entry which is preliminary data.</text>
</comment>
<feature type="site" description="Important for substrate specificity" evidence="3">
    <location>
        <position position="221"/>
    </location>
</feature>
<dbReference type="GO" id="GO:0017061">
    <property type="term" value="F:S-methyl-5-thioadenosine phosphorylase activity"/>
    <property type="evidence" value="ECO:0007669"/>
    <property type="project" value="UniProtKB-EC"/>
</dbReference>
<dbReference type="NCBIfam" id="TIGR01694">
    <property type="entry name" value="MTAP"/>
    <property type="match status" value="1"/>
</dbReference>
<dbReference type="Pfam" id="PF01048">
    <property type="entry name" value="PNP_UDP_1"/>
    <property type="match status" value="1"/>
</dbReference>
<dbReference type="PANTHER" id="PTHR42679:SF2">
    <property type="entry name" value="S-METHYL-5'-THIOADENOSINE PHOSPHORYLASE"/>
    <property type="match status" value="1"/>
</dbReference>
<dbReference type="InterPro" id="IPR010044">
    <property type="entry name" value="MTAP"/>
</dbReference>
<keyword evidence="1 3" id="KW-0328">Glycosyltransferase</keyword>
<comment type="function">
    <text evidence="3">Purine nucleoside phosphorylase involved in purine salvage.</text>
</comment>
<dbReference type="NCBIfam" id="NF005876">
    <property type="entry name" value="PRK07823.1"/>
    <property type="match status" value="1"/>
</dbReference>
<evidence type="ECO:0000256" key="3">
    <source>
        <dbReference type="HAMAP-Rule" id="MF_01963"/>
    </source>
</evidence>
<keyword evidence="6" id="KW-1185">Reference proteome</keyword>
<accession>A0ABS2RFN1</accession>
<protein>
    <recommendedName>
        <fullName evidence="3">Purine nucleoside phosphorylase</fullName>
        <shortName evidence="3">PNP</shortName>
        <ecNumber evidence="3">2.4.2.1</ecNumber>
    </recommendedName>
</protein>
<comment type="similarity">
    <text evidence="3">Belongs to the PNP/MTAP phosphorylase family. MTAP subfamily.</text>
</comment>
<dbReference type="HAMAP" id="MF_01963">
    <property type="entry name" value="MTAP"/>
    <property type="match status" value="1"/>
</dbReference>
<feature type="site" description="Important for substrate specificity" evidence="3">
    <location>
        <position position="166"/>
    </location>
</feature>
<evidence type="ECO:0000313" key="5">
    <source>
        <dbReference type="EMBL" id="MBM7797801.1"/>
    </source>
</evidence>
<dbReference type="InterPro" id="IPR000845">
    <property type="entry name" value="Nucleoside_phosphorylase_d"/>
</dbReference>
<sequence length="273" mass="29071">MTLQADIGIIGGSGFYSFLTDPEELTVETPFGPPSAAITVGEVAGRRVAFLPRHGARHQFQPHRVNYRANLWGLRSLGVRQVLGPCAVGSLKPDLGPGTFVVPDQLVDRTSGRPQTIYDAEGPVVHITFADPYCPRGRDAVLSAAGSDEHLVDGGTLVVVNGPRFSTRAESTWHAAQGWSIVGMTGAPEASIARELALCYTAIGMVTDHDAGIEGGEAVTHADVLRTFASNVGRLKELLYSVVARLPEPQSDAEADCSCRRSLDEITLPFALP</sequence>
<dbReference type="EC" id="2.4.2.1" evidence="3"/>
<comment type="catalytic activity">
    <reaction evidence="3">
        <text>a purine D-ribonucleoside + phosphate = a purine nucleobase + alpha-D-ribose 1-phosphate</text>
        <dbReference type="Rhea" id="RHEA:19805"/>
        <dbReference type="ChEBI" id="CHEBI:26386"/>
        <dbReference type="ChEBI" id="CHEBI:43474"/>
        <dbReference type="ChEBI" id="CHEBI:57720"/>
        <dbReference type="ChEBI" id="CHEBI:142355"/>
        <dbReference type="EC" id="2.4.2.1"/>
    </reaction>
</comment>
<evidence type="ECO:0000259" key="4">
    <source>
        <dbReference type="Pfam" id="PF01048"/>
    </source>
</evidence>
<feature type="binding site" evidence="3">
    <location>
        <begin position="208"/>
        <end position="210"/>
    </location>
    <ligand>
        <name>substrate</name>
    </ligand>
</feature>
<dbReference type="EMBL" id="JAFBCF010000001">
    <property type="protein sequence ID" value="MBM7797801.1"/>
    <property type="molecule type" value="Genomic_DNA"/>
</dbReference>
<comment type="pathway">
    <text evidence="3">Purine metabolism; purine nucleoside salvage.</text>
</comment>
<name>A0ABS2RFN1_9ACTN</name>
<evidence type="ECO:0000256" key="1">
    <source>
        <dbReference type="ARBA" id="ARBA00022676"/>
    </source>
</evidence>
<reference evidence="5 6" key="1">
    <citation type="submission" date="2021-01" db="EMBL/GenBank/DDBJ databases">
        <title>Sequencing the genomes of 1000 actinobacteria strains.</title>
        <authorList>
            <person name="Klenk H.-P."/>
        </authorList>
    </citation>
    <scope>NUCLEOTIDE SEQUENCE [LARGE SCALE GENOMIC DNA]</scope>
    <source>
        <strain evidence="5 6">DSM 18662</strain>
    </source>
</reference>